<dbReference type="InterPro" id="IPR007963">
    <property type="entry name" value="Peptidase_M61_catalytic"/>
</dbReference>
<dbReference type="SUPFAM" id="SSF55486">
    <property type="entry name" value="Metalloproteases ('zincins'), catalytic domain"/>
    <property type="match status" value="1"/>
</dbReference>
<dbReference type="EMBL" id="FPHW01000074">
    <property type="protein sequence ID" value="SFV83928.1"/>
    <property type="molecule type" value="Genomic_DNA"/>
</dbReference>
<dbReference type="Pfam" id="PF05299">
    <property type="entry name" value="Peptidase_M61"/>
    <property type="match status" value="1"/>
</dbReference>
<dbReference type="AlphaFoldDB" id="A0A1W1DR12"/>
<reference evidence="3" key="1">
    <citation type="submission" date="2016-10" db="EMBL/GenBank/DDBJ databases">
        <authorList>
            <person name="de Groot N.N."/>
        </authorList>
    </citation>
    <scope>NUCLEOTIDE SEQUENCE</scope>
</reference>
<organism evidence="3">
    <name type="scientific">hydrothermal vent metagenome</name>
    <dbReference type="NCBI Taxonomy" id="652676"/>
    <lineage>
        <taxon>unclassified sequences</taxon>
        <taxon>metagenomes</taxon>
        <taxon>ecological metagenomes</taxon>
    </lineage>
</organism>
<dbReference type="InterPro" id="IPR036034">
    <property type="entry name" value="PDZ_sf"/>
</dbReference>
<evidence type="ECO:0000259" key="1">
    <source>
        <dbReference type="Pfam" id="PF05299"/>
    </source>
</evidence>
<dbReference type="Gene3D" id="2.30.42.10">
    <property type="match status" value="1"/>
</dbReference>
<evidence type="ECO:0000313" key="3">
    <source>
        <dbReference type="EMBL" id="SFV83928.1"/>
    </source>
</evidence>
<dbReference type="GO" id="GO:0006508">
    <property type="term" value="P:proteolysis"/>
    <property type="evidence" value="ECO:0007669"/>
    <property type="project" value="UniProtKB-KW"/>
</dbReference>
<dbReference type="Gene3D" id="2.60.40.3650">
    <property type="match status" value="1"/>
</dbReference>
<dbReference type="InterPro" id="IPR040756">
    <property type="entry name" value="Peptidase_M61_N"/>
</dbReference>
<accession>A0A1W1DR12</accession>
<protein>
    <submittedName>
        <fullName evidence="3">Protease, putative</fullName>
    </submittedName>
</protein>
<name>A0A1W1DR12_9ZZZZ</name>
<keyword evidence="3" id="KW-0378">Hydrolase</keyword>
<keyword evidence="3" id="KW-0645">Protease</keyword>
<dbReference type="PIRSF" id="PIRSF016493">
    <property type="entry name" value="Glycyl_aminpptds"/>
    <property type="match status" value="1"/>
</dbReference>
<proteinExistence type="predicted"/>
<feature type="domain" description="Peptidase M61 N-terminal" evidence="2">
    <location>
        <begin position="4"/>
        <end position="175"/>
    </location>
</feature>
<sequence length="585" mass="67111">MSIKYTITPKDLHAHIFHIELTLDHPNPLGQVFSLPNWLPGSYLIRDFSKHVISMSAHSCGESLVIRKLDKNHWITHPCDENITLEYEIYAFDLSVRSAYLTSERAFFNGSSVFLKPIGFEDDPCEVVINYPSSAHVLGDWACATTLELKSKHKAFEIYSADNYQDLIDHPVEMADFTRFEFEANNIAHAMTITGRHSTDIARLRSDLISICEHHINFFGHDVPFEEYLFLTLVRTKAYGGLEHKNSSSLICSRKELPTHAKPDINPDYTRFLALCSHEYFHAWWIKTIKPASFHQLDLDRENYTEQLWIFEGFTSYYDELSLLRIKILSPEQYLTLFAETMTKVQKSKGRHKQSLAESSFDAWTKFYQQDENAPNAIVSYYTKGALLAFVLDIEIRQRSNDEQSLDDVLKLIWSHYQQDGLENDTVQKVVEQLTKSDFTQFFDDYLYGVTELPLVEAYSYVGVECVFSHKKDDLSDFGININKEGGFALISHVFDGTCAQSSGLYVGDQIMSIDSLKVQAKDLTSTIDSYAQGDVIQIGILRDELLVEISVTITQSEKTFCTLSIAGNQDLKTQERQSKWFYQE</sequence>
<dbReference type="Pfam" id="PF17899">
    <property type="entry name" value="Peptidase_M61_N"/>
    <property type="match status" value="1"/>
</dbReference>
<dbReference type="GO" id="GO:0008233">
    <property type="term" value="F:peptidase activity"/>
    <property type="evidence" value="ECO:0007669"/>
    <property type="project" value="UniProtKB-KW"/>
</dbReference>
<dbReference type="InterPro" id="IPR027268">
    <property type="entry name" value="Peptidase_M4/M1_CTD_sf"/>
</dbReference>
<dbReference type="InterPro" id="IPR024191">
    <property type="entry name" value="Peptidase_M61"/>
</dbReference>
<gene>
    <name evidence="3" type="ORF">MNB_SUP05-7-322</name>
</gene>
<evidence type="ECO:0000259" key="2">
    <source>
        <dbReference type="Pfam" id="PF17899"/>
    </source>
</evidence>
<dbReference type="SUPFAM" id="SSF50156">
    <property type="entry name" value="PDZ domain-like"/>
    <property type="match status" value="1"/>
</dbReference>
<dbReference type="Gene3D" id="1.10.390.10">
    <property type="entry name" value="Neutral Protease Domain 2"/>
    <property type="match status" value="1"/>
</dbReference>
<feature type="domain" description="Peptidase M61 catalytic" evidence="1">
    <location>
        <begin position="272"/>
        <end position="388"/>
    </location>
</feature>